<accession>A0A151RAX3</accession>
<reference evidence="1" key="1">
    <citation type="journal article" date="2012" name="Nat. Biotechnol.">
        <title>Draft genome sequence of pigeonpea (Cajanus cajan), an orphan legume crop of resource-poor farmers.</title>
        <authorList>
            <person name="Varshney R.K."/>
            <person name="Chen W."/>
            <person name="Li Y."/>
            <person name="Bharti A.K."/>
            <person name="Saxena R.K."/>
            <person name="Schlueter J.A."/>
            <person name="Donoghue M.T."/>
            <person name="Azam S."/>
            <person name="Fan G."/>
            <person name="Whaley A.M."/>
            <person name="Farmer A.D."/>
            <person name="Sheridan J."/>
            <person name="Iwata A."/>
            <person name="Tuteja R."/>
            <person name="Penmetsa R.V."/>
            <person name="Wu W."/>
            <person name="Upadhyaya H.D."/>
            <person name="Yang S.P."/>
            <person name="Shah T."/>
            <person name="Saxena K.B."/>
            <person name="Michael T."/>
            <person name="McCombie W.R."/>
            <person name="Yang B."/>
            <person name="Zhang G."/>
            <person name="Yang H."/>
            <person name="Wang J."/>
            <person name="Spillane C."/>
            <person name="Cook D.R."/>
            <person name="May G.D."/>
            <person name="Xu X."/>
            <person name="Jackson S.A."/>
        </authorList>
    </citation>
    <scope>NUCLEOTIDE SEQUENCE [LARGE SCALE GENOMIC DNA]</scope>
</reference>
<dbReference type="AlphaFoldDB" id="A0A151RAX3"/>
<dbReference type="Gramene" id="C.cajan_39642.t">
    <property type="protein sequence ID" value="C.cajan_39642.t.cds1"/>
    <property type="gene ID" value="C.cajan_39642"/>
</dbReference>
<proteinExistence type="predicted"/>
<dbReference type="Proteomes" id="UP000075243">
    <property type="component" value="Unassembled WGS sequence"/>
</dbReference>
<gene>
    <name evidence="1" type="ORF">KK1_038908</name>
</gene>
<keyword evidence="2" id="KW-1185">Reference proteome</keyword>
<organism evidence="1 2">
    <name type="scientific">Cajanus cajan</name>
    <name type="common">Pigeon pea</name>
    <name type="synonym">Cajanus indicus</name>
    <dbReference type="NCBI Taxonomy" id="3821"/>
    <lineage>
        <taxon>Eukaryota</taxon>
        <taxon>Viridiplantae</taxon>
        <taxon>Streptophyta</taxon>
        <taxon>Embryophyta</taxon>
        <taxon>Tracheophyta</taxon>
        <taxon>Spermatophyta</taxon>
        <taxon>Magnoliopsida</taxon>
        <taxon>eudicotyledons</taxon>
        <taxon>Gunneridae</taxon>
        <taxon>Pentapetalae</taxon>
        <taxon>rosids</taxon>
        <taxon>fabids</taxon>
        <taxon>Fabales</taxon>
        <taxon>Fabaceae</taxon>
        <taxon>Papilionoideae</taxon>
        <taxon>50 kb inversion clade</taxon>
        <taxon>NPAAA clade</taxon>
        <taxon>indigoferoid/millettioid clade</taxon>
        <taxon>Phaseoleae</taxon>
        <taxon>Cajanus</taxon>
    </lineage>
</organism>
<sequence length="180" mass="20891">MNSVSDSIAQSIIFLENSIDVWQELKERFSQGDLIRISDIQQEIYGLRQGSLSVTNFFTELKVLWEELESYMPTPVCGCPVKCTCTSGIRIARYYHDLNRTIRFLTSLNDDFSVVKSQIMLMDPLLNLNRVFSMVPEKVVQYTIISLRHLDTLLDSNLLATFSCIHLLKYYYILNKYVIL</sequence>
<dbReference type="PANTHER" id="PTHR37610">
    <property type="entry name" value="CCHC-TYPE DOMAIN-CONTAINING PROTEIN"/>
    <property type="match status" value="1"/>
</dbReference>
<dbReference type="PANTHER" id="PTHR37610:SF55">
    <property type="entry name" value="RETROTRANSPOSON COPIA-LIKE N-TERMINAL DOMAIN-CONTAINING PROTEIN"/>
    <property type="match status" value="1"/>
</dbReference>
<name>A0A151RAX3_CAJCA</name>
<dbReference type="OMA" id="YSMQIER"/>
<evidence type="ECO:0000313" key="2">
    <source>
        <dbReference type="Proteomes" id="UP000075243"/>
    </source>
</evidence>
<protein>
    <submittedName>
        <fullName evidence="1">Uncharacterized protein</fullName>
    </submittedName>
</protein>
<evidence type="ECO:0000313" key="1">
    <source>
        <dbReference type="EMBL" id="KYP39770.1"/>
    </source>
</evidence>
<dbReference type="EMBL" id="KQ483883">
    <property type="protein sequence ID" value="KYP39770.1"/>
    <property type="molecule type" value="Genomic_DNA"/>
</dbReference>